<dbReference type="AlphaFoldDB" id="A0A4P7NI74"/>
<protein>
    <submittedName>
        <fullName evidence="1">Uncharacterized protein</fullName>
    </submittedName>
</protein>
<evidence type="ECO:0000313" key="2">
    <source>
        <dbReference type="Proteomes" id="UP000294847"/>
    </source>
</evidence>
<evidence type="ECO:0000313" key="1">
    <source>
        <dbReference type="EMBL" id="QBZ61707.1"/>
    </source>
</evidence>
<dbReference type="EMBL" id="CP034207">
    <property type="protein sequence ID" value="QBZ61707.1"/>
    <property type="molecule type" value="Genomic_DNA"/>
</dbReference>
<name>A0A4P7NI74_PYROR</name>
<proteinExistence type="predicted"/>
<gene>
    <name evidence="1" type="ORF">PoMZ_08663</name>
</gene>
<dbReference type="Proteomes" id="UP000294847">
    <property type="component" value="Chromosome 4"/>
</dbReference>
<organism evidence="1 2">
    <name type="scientific">Pyricularia oryzae</name>
    <name type="common">Rice blast fungus</name>
    <name type="synonym">Magnaporthe oryzae</name>
    <dbReference type="NCBI Taxonomy" id="318829"/>
    <lineage>
        <taxon>Eukaryota</taxon>
        <taxon>Fungi</taxon>
        <taxon>Dikarya</taxon>
        <taxon>Ascomycota</taxon>
        <taxon>Pezizomycotina</taxon>
        <taxon>Sordariomycetes</taxon>
        <taxon>Sordariomycetidae</taxon>
        <taxon>Magnaporthales</taxon>
        <taxon>Pyriculariaceae</taxon>
        <taxon>Pyricularia</taxon>
    </lineage>
</organism>
<sequence length="154" mass="18070">MEIKNMGIDIKNYLFNIYQFINHGGRCIKPRNFSAAAFWAGFRQDIYNAAMGNQPVHINIKIPIVDRFLEPIDDNTAWANRAIAHCADVLNFCFVQNYDISPNFGSINGIFLTTERWRRLREWGRIWQIFFPKSFIPILDRKRIIYCLHRGSGL</sequence>
<reference evidence="1 2" key="1">
    <citation type="journal article" date="2019" name="Mol. Biol. Evol.">
        <title>Blast fungal genomes show frequent chromosomal changes, gene gains and losses, and effector gene turnover.</title>
        <authorList>
            <person name="Gomez Luciano L.B."/>
            <person name="Jason Tsai I."/>
            <person name="Chuma I."/>
            <person name="Tosa Y."/>
            <person name="Chen Y.H."/>
            <person name="Li J.Y."/>
            <person name="Li M.Y."/>
            <person name="Jade Lu M.Y."/>
            <person name="Nakayashiki H."/>
            <person name="Li W.H."/>
        </authorList>
    </citation>
    <scope>NUCLEOTIDE SEQUENCE [LARGE SCALE GENOMIC DNA]</scope>
    <source>
        <strain evidence="1">MZ5-1-6</strain>
    </source>
</reference>
<accession>A0A4P7NI74</accession>